<evidence type="ECO:0000259" key="16">
    <source>
        <dbReference type="PROSITE" id="PS51784"/>
    </source>
</evidence>
<comment type="caution">
    <text evidence="18">The sequence shown here is derived from an EMBL/GenBank/DDBJ whole genome shotgun (WGS) entry which is preliminary data.</text>
</comment>
<keyword evidence="10" id="KW-0238">DNA-binding</keyword>
<sequence>MQKTFYWHDYETWGANPAVDRPSQFAGVRTDMDLNIIGEPLVIYCKPPEDIWPNPEACLVTGLTPQETLAKGVTEREFIKQIHRELAKPGTCGVGYNSIRFDDEVTRYTLYRNYFDPYEREWRNGNSRWDIIDMVRLCYALRPEGIEWPVVDGKPSFKLENLTKANGIVHASAHDAYSDVEATIKLARLIREKQPALYEHVVNNRGKREATKLLDVASKKPMLHISSKFSSENGCAGLIAPLAYHPVNKNAVIVINLNADPKPLFDLSADEIRARIFTATKDLPEGVERLPVKLIHLNKCPILLTPKILDEQAQARLGIDKAQCEKHWSQLQRMDITEKLQQVFATNDFEGSLDPERMLYDGFVGDTDKYVMADVRKANGAELSKHNFVFSDKRLNDMLLRYKARNFPDDLTDSERAEWREFVSQRLKDGGDGVLSLSELNDKLVSIRAELEQQQDQDRSPEQLAKKLDIIKALEQYVSKQSQLIIS</sequence>
<evidence type="ECO:0000256" key="11">
    <source>
        <dbReference type="ARBA" id="ARBA00023204"/>
    </source>
</evidence>
<feature type="binding site" evidence="14">
    <location>
        <position position="11"/>
    </location>
    <ligand>
        <name>substrate</name>
    </ligand>
</feature>
<dbReference type="GO" id="GO:0003677">
    <property type="term" value="F:DNA binding"/>
    <property type="evidence" value="ECO:0007669"/>
    <property type="project" value="UniProtKB-KW"/>
</dbReference>
<evidence type="ECO:0000256" key="13">
    <source>
        <dbReference type="PIRNR" id="PIRNR000977"/>
    </source>
</evidence>
<dbReference type="AlphaFoldDB" id="A0AAW7XDD7"/>
<keyword evidence="11 13" id="KW-0234">DNA repair</keyword>
<dbReference type="Pfam" id="PF00929">
    <property type="entry name" value="RNase_T"/>
    <property type="match status" value="1"/>
</dbReference>
<feature type="binding site" evidence="15">
    <location>
        <position position="9"/>
    </location>
    <ligand>
        <name>Mg(2+)</name>
        <dbReference type="ChEBI" id="CHEBI:18420"/>
        <label>1</label>
    </ligand>
</feature>
<evidence type="ECO:0000256" key="8">
    <source>
        <dbReference type="ARBA" id="ARBA00022839"/>
    </source>
</evidence>
<dbReference type="GO" id="GO:0008310">
    <property type="term" value="F:single-stranded DNA 3'-5' DNA exonuclease activity"/>
    <property type="evidence" value="ECO:0007669"/>
    <property type="project" value="UniProtKB-EC"/>
</dbReference>
<evidence type="ECO:0000256" key="14">
    <source>
        <dbReference type="PIRSR" id="PIRSR000977-1"/>
    </source>
</evidence>
<keyword evidence="5 15" id="KW-0479">Metal-binding</keyword>
<organism evidence="18 19">
    <name type="scientific">Saccharophagus degradans</name>
    <dbReference type="NCBI Taxonomy" id="86304"/>
    <lineage>
        <taxon>Bacteria</taxon>
        <taxon>Pseudomonadati</taxon>
        <taxon>Pseudomonadota</taxon>
        <taxon>Gammaproteobacteria</taxon>
        <taxon>Cellvibrionales</taxon>
        <taxon>Cellvibrionaceae</taxon>
        <taxon>Saccharophagus</taxon>
    </lineage>
</organism>
<accession>A0AAW7XDD7</accession>
<evidence type="ECO:0000256" key="3">
    <source>
        <dbReference type="ARBA" id="ARBA00019900"/>
    </source>
</evidence>
<dbReference type="RefSeq" id="WP_303493800.1">
    <property type="nucleotide sequence ID" value="NZ_JAUOPB010000015.1"/>
</dbReference>
<evidence type="ECO:0000313" key="19">
    <source>
        <dbReference type="Proteomes" id="UP001169760"/>
    </source>
</evidence>
<evidence type="ECO:0000256" key="10">
    <source>
        <dbReference type="ARBA" id="ARBA00023125"/>
    </source>
</evidence>
<feature type="binding site" evidence="14">
    <location>
        <position position="158"/>
    </location>
    <ligand>
        <name>substrate</name>
    </ligand>
</feature>
<evidence type="ECO:0000256" key="15">
    <source>
        <dbReference type="PIRSR" id="PIRSR000977-2"/>
    </source>
</evidence>
<dbReference type="FunFam" id="3.30.420.10:FF:000033">
    <property type="entry name" value="Exodeoxyribonuclease I"/>
    <property type="match status" value="1"/>
</dbReference>
<protein>
    <recommendedName>
        <fullName evidence="3 13">Exodeoxyribonuclease I</fullName>
        <ecNumber evidence="2 13">3.1.11.1</ecNumber>
    </recommendedName>
</protein>
<evidence type="ECO:0000256" key="9">
    <source>
        <dbReference type="ARBA" id="ARBA00022842"/>
    </source>
</evidence>
<dbReference type="Gene3D" id="3.30.1520.20">
    <property type="entry name" value="Exonuclease ExoI, domain 2"/>
    <property type="match status" value="1"/>
</dbReference>
<dbReference type="PROSITE" id="PS51785">
    <property type="entry name" value="EXOI_C"/>
    <property type="match status" value="1"/>
</dbReference>
<evidence type="ECO:0000256" key="1">
    <source>
        <dbReference type="ARBA" id="ARBA00000563"/>
    </source>
</evidence>
<evidence type="ECO:0000256" key="6">
    <source>
        <dbReference type="ARBA" id="ARBA00022763"/>
    </source>
</evidence>
<dbReference type="PANTHER" id="PTHR11046">
    <property type="entry name" value="OLIGORIBONUCLEASE, MITOCHONDRIAL"/>
    <property type="match status" value="1"/>
</dbReference>
<keyword evidence="9 15" id="KW-0460">Magnesium</keyword>
<evidence type="ECO:0000256" key="2">
    <source>
        <dbReference type="ARBA" id="ARBA00012108"/>
    </source>
</evidence>
<dbReference type="PANTHER" id="PTHR11046:SF11">
    <property type="entry name" value="EXODEOXYRIBONUCLEASE I"/>
    <property type="match status" value="1"/>
</dbReference>
<dbReference type="CDD" id="cd06138">
    <property type="entry name" value="ExoI_N"/>
    <property type="match status" value="1"/>
</dbReference>
<dbReference type="InterPro" id="IPR058561">
    <property type="entry name" value="Exonuc_1_C"/>
</dbReference>
<feature type="domain" description="ExoI SH3-like" evidence="16">
    <location>
        <begin position="195"/>
        <end position="348"/>
    </location>
</feature>
<dbReference type="InterPro" id="IPR023607">
    <property type="entry name" value="Exodeoxyribonuclease_I"/>
</dbReference>
<dbReference type="Pfam" id="PF08411">
    <property type="entry name" value="ExoI_SH3"/>
    <property type="match status" value="1"/>
</dbReference>
<evidence type="ECO:0000256" key="5">
    <source>
        <dbReference type="ARBA" id="ARBA00022723"/>
    </source>
</evidence>
<dbReference type="InterPro" id="IPR022894">
    <property type="entry name" value="Oligoribonuclease"/>
</dbReference>
<keyword evidence="4 13" id="KW-0540">Nuclease</keyword>
<dbReference type="Pfam" id="PF26016">
    <property type="entry name" value="ExoI_C"/>
    <property type="match status" value="1"/>
</dbReference>
<dbReference type="InterPro" id="IPR034747">
    <property type="entry name" value="EXOI_SH3"/>
</dbReference>
<dbReference type="NCBIfam" id="NF008746">
    <property type="entry name" value="PRK11779.1"/>
    <property type="match status" value="1"/>
</dbReference>
<dbReference type="InterPro" id="IPR036397">
    <property type="entry name" value="RNaseH_sf"/>
</dbReference>
<dbReference type="GO" id="GO:0000175">
    <property type="term" value="F:3'-5'-RNA exonuclease activity"/>
    <property type="evidence" value="ECO:0007669"/>
    <property type="project" value="InterPro"/>
</dbReference>
<evidence type="ECO:0000313" key="18">
    <source>
        <dbReference type="EMBL" id="MDO6424543.1"/>
    </source>
</evidence>
<keyword evidence="7 13" id="KW-0378">Hydrolase</keyword>
<dbReference type="Proteomes" id="UP001169760">
    <property type="component" value="Unassembled WGS sequence"/>
</dbReference>
<dbReference type="EMBL" id="JAUOPB010000015">
    <property type="protein sequence ID" value="MDO6424543.1"/>
    <property type="molecule type" value="Genomic_DNA"/>
</dbReference>
<comment type="catalytic activity">
    <reaction evidence="1 13">
        <text>Exonucleolytic cleavage in the 3'- to 5'-direction to yield nucleoside 5'-phosphates.</text>
        <dbReference type="EC" id="3.1.11.1"/>
    </reaction>
</comment>
<evidence type="ECO:0000256" key="4">
    <source>
        <dbReference type="ARBA" id="ARBA00022722"/>
    </source>
</evidence>
<feature type="binding site" evidence="15">
    <location>
        <position position="11"/>
    </location>
    <ligand>
        <name>Mg(2+)</name>
        <dbReference type="ChEBI" id="CHEBI:18420"/>
        <label>2</label>
    </ligand>
</feature>
<reference evidence="18" key="1">
    <citation type="submission" date="2023-07" db="EMBL/GenBank/DDBJ databases">
        <title>Genome content predicts the carbon catabolic preferences of heterotrophic bacteria.</title>
        <authorList>
            <person name="Gralka M."/>
        </authorList>
    </citation>
    <scope>NUCLEOTIDE SEQUENCE</scope>
    <source>
        <strain evidence="18">I3M17_2</strain>
    </source>
</reference>
<dbReference type="InterPro" id="IPR013520">
    <property type="entry name" value="Ribonucl_H"/>
</dbReference>
<dbReference type="EC" id="3.1.11.1" evidence="2 13"/>
<dbReference type="InterPro" id="IPR038649">
    <property type="entry name" value="EXOI_SH3_sf"/>
</dbReference>
<dbReference type="SMART" id="SM00479">
    <property type="entry name" value="EXOIII"/>
    <property type="match status" value="1"/>
</dbReference>
<dbReference type="InterPro" id="IPR013620">
    <property type="entry name" value="Exonuc_1_SH3"/>
</dbReference>
<keyword evidence="6 13" id="KW-0227">DNA damage</keyword>
<gene>
    <name evidence="18" type="primary">sbcB</name>
    <name evidence="18" type="ORF">Q4521_18795</name>
</gene>
<dbReference type="Gene3D" id="3.30.420.10">
    <property type="entry name" value="Ribonuclease H-like superfamily/Ribonuclease H"/>
    <property type="match status" value="1"/>
</dbReference>
<feature type="binding site" evidence="15">
    <location>
        <position position="179"/>
    </location>
    <ligand>
        <name>Mg(2+)</name>
        <dbReference type="ChEBI" id="CHEBI:18420"/>
        <label>2</label>
    </ligand>
</feature>
<dbReference type="InterPro" id="IPR012337">
    <property type="entry name" value="RNaseH-like_sf"/>
</dbReference>
<dbReference type="GO" id="GO:0006281">
    <property type="term" value="P:DNA repair"/>
    <property type="evidence" value="ECO:0007669"/>
    <property type="project" value="UniProtKB-KW"/>
</dbReference>
<proteinExistence type="predicted"/>
<evidence type="ECO:0000256" key="7">
    <source>
        <dbReference type="ARBA" id="ARBA00022801"/>
    </source>
</evidence>
<keyword evidence="8 13" id="KW-0269">Exonuclease</keyword>
<evidence type="ECO:0000259" key="17">
    <source>
        <dbReference type="PROSITE" id="PS51785"/>
    </source>
</evidence>
<evidence type="ECO:0000256" key="12">
    <source>
        <dbReference type="ARBA" id="ARBA00046792"/>
    </source>
</evidence>
<feature type="domain" description="ExoI C-terminal" evidence="17">
    <location>
        <begin position="351"/>
        <end position="482"/>
    </location>
</feature>
<dbReference type="GO" id="GO:0046872">
    <property type="term" value="F:metal ion binding"/>
    <property type="evidence" value="ECO:0007669"/>
    <property type="project" value="UniProtKB-KW"/>
</dbReference>
<dbReference type="PIRSF" id="PIRSF000977">
    <property type="entry name" value="Exodeoxyribonuclease_I"/>
    <property type="match status" value="1"/>
</dbReference>
<dbReference type="PROSITE" id="PS51784">
    <property type="entry name" value="EXOI_SH3"/>
    <property type="match status" value="1"/>
</dbReference>
<comment type="subunit">
    <text evidence="12">Monomer. Interacts with ssb (via C-terminus); this interaction stimulates the exonuclease activity by recruiting the enzyme to its substrate.</text>
</comment>
<dbReference type="SUPFAM" id="SSF53098">
    <property type="entry name" value="Ribonuclease H-like"/>
    <property type="match status" value="1"/>
</dbReference>
<name>A0AAW7XDD7_9GAMM</name>
<comment type="cofactor">
    <cofactor evidence="15">
        <name>Mg(2+)</name>
        <dbReference type="ChEBI" id="CHEBI:18420"/>
    </cofactor>
    <text evidence="15">Binds 2 Mg(2+) ions per monomer.</text>
</comment>
<dbReference type="Gene3D" id="1.20.1280.70">
    <property type="entry name" value="Exonuclease ExoI, domain 3"/>
    <property type="match status" value="1"/>
</dbReference>